<dbReference type="CDD" id="cd05009">
    <property type="entry name" value="SIS_GlmS_GlmD_2"/>
    <property type="match status" value="1"/>
</dbReference>
<evidence type="ECO:0000256" key="7">
    <source>
        <dbReference type="ARBA" id="ARBA00022679"/>
    </source>
</evidence>
<dbReference type="PROSITE" id="PS51278">
    <property type="entry name" value="GATASE_TYPE_2"/>
    <property type="match status" value="1"/>
</dbReference>
<feature type="active site" description="For Fru-6P isomerization activity" evidence="10">
    <location>
        <position position="604"/>
    </location>
</feature>
<evidence type="ECO:0000256" key="5">
    <source>
        <dbReference type="ARBA" id="ARBA00022490"/>
    </source>
</evidence>
<dbReference type="InterPro" id="IPR035490">
    <property type="entry name" value="GlmS/FrlB_SIS"/>
</dbReference>
<dbReference type="InterPro" id="IPR001347">
    <property type="entry name" value="SIS_dom"/>
</dbReference>
<dbReference type="InterPro" id="IPR005855">
    <property type="entry name" value="GFAT"/>
</dbReference>
<dbReference type="FunFam" id="3.40.50.10490:FF:000001">
    <property type="entry name" value="Glutamine--fructose-6-phosphate aminotransferase [isomerizing]"/>
    <property type="match status" value="1"/>
</dbReference>
<dbReference type="Proteomes" id="UP000318509">
    <property type="component" value="Unassembled WGS sequence"/>
</dbReference>
<evidence type="ECO:0000256" key="9">
    <source>
        <dbReference type="ARBA" id="ARBA00022962"/>
    </source>
</evidence>
<evidence type="ECO:0000313" key="13">
    <source>
        <dbReference type="EMBL" id="TMI91175.1"/>
    </source>
</evidence>
<dbReference type="Pfam" id="PF01380">
    <property type="entry name" value="SIS"/>
    <property type="match status" value="2"/>
</dbReference>
<dbReference type="NCBIfam" id="NF001484">
    <property type="entry name" value="PRK00331.1"/>
    <property type="match status" value="1"/>
</dbReference>
<comment type="catalytic activity">
    <reaction evidence="1 10">
        <text>D-fructose 6-phosphate + L-glutamine = D-glucosamine 6-phosphate + L-glutamate</text>
        <dbReference type="Rhea" id="RHEA:13237"/>
        <dbReference type="ChEBI" id="CHEBI:29985"/>
        <dbReference type="ChEBI" id="CHEBI:58359"/>
        <dbReference type="ChEBI" id="CHEBI:58725"/>
        <dbReference type="ChEBI" id="CHEBI:61527"/>
        <dbReference type="EC" id="2.6.1.16"/>
    </reaction>
</comment>
<evidence type="ECO:0000256" key="10">
    <source>
        <dbReference type="HAMAP-Rule" id="MF_00164"/>
    </source>
</evidence>
<dbReference type="PANTHER" id="PTHR10937">
    <property type="entry name" value="GLUCOSAMINE--FRUCTOSE-6-PHOSPHATE AMINOTRANSFERASE, ISOMERIZING"/>
    <property type="match status" value="1"/>
</dbReference>
<evidence type="ECO:0000256" key="8">
    <source>
        <dbReference type="ARBA" id="ARBA00022737"/>
    </source>
</evidence>
<comment type="function">
    <text evidence="10">Catalyzes the first step in hexosamine metabolism, converting fructose-6P into glucosamine-6P using glutamine as a nitrogen source.</text>
</comment>
<keyword evidence="9" id="KW-0315">Glutamine amidotransferase</keyword>
<evidence type="ECO:0000256" key="6">
    <source>
        <dbReference type="ARBA" id="ARBA00022576"/>
    </source>
</evidence>
<dbReference type="SUPFAM" id="SSF53697">
    <property type="entry name" value="SIS domain"/>
    <property type="match status" value="1"/>
</dbReference>
<proteinExistence type="inferred from homology"/>
<reference evidence="13 14" key="1">
    <citation type="journal article" date="2019" name="Nat. Microbiol.">
        <title>Mediterranean grassland soil C-N compound turnover is dependent on rainfall and depth, and is mediated by genomically divergent microorganisms.</title>
        <authorList>
            <person name="Diamond S."/>
            <person name="Andeer P.F."/>
            <person name="Li Z."/>
            <person name="Crits-Christoph A."/>
            <person name="Burstein D."/>
            <person name="Anantharaman K."/>
            <person name="Lane K.R."/>
            <person name="Thomas B.C."/>
            <person name="Pan C."/>
            <person name="Northen T.R."/>
            <person name="Banfield J.F."/>
        </authorList>
    </citation>
    <scope>NUCLEOTIDE SEQUENCE [LARGE SCALE GENOMIC DNA]</scope>
    <source>
        <strain evidence="13">NP_3</strain>
    </source>
</reference>
<comment type="caution">
    <text evidence="13">The sequence shown here is derived from an EMBL/GenBank/DDBJ whole genome shotgun (WGS) entry which is preliminary data.</text>
</comment>
<dbReference type="GO" id="GO:0005829">
    <property type="term" value="C:cytosol"/>
    <property type="evidence" value="ECO:0007669"/>
    <property type="project" value="TreeGrafter"/>
</dbReference>
<dbReference type="EC" id="2.6.1.16" evidence="3 10"/>
<evidence type="ECO:0000313" key="14">
    <source>
        <dbReference type="Proteomes" id="UP000318509"/>
    </source>
</evidence>
<evidence type="ECO:0000259" key="11">
    <source>
        <dbReference type="PROSITE" id="PS51278"/>
    </source>
</evidence>
<evidence type="ECO:0000256" key="1">
    <source>
        <dbReference type="ARBA" id="ARBA00001031"/>
    </source>
</evidence>
<dbReference type="CDD" id="cd00714">
    <property type="entry name" value="GFAT"/>
    <property type="match status" value="1"/>
</dbReference>
<evidence type="ECO:0000259" key="12">
    <source>
        <dbReference type="PROSITE" id="PS51464"/>
    </source>
</evidence>
<dbReference type="InterPro" id="IPR035466">
    <property type="entry name" value="GlmS/AgaS_SIS"/>
</dbReference>
<feature type="domain" description="SIS" evidence="12">
    <location>
        <begin position="284"/>
        <end position="424"/>
    </location>
</feature>
<dbReference type="PANTHER" id="PTHR10937:SF0">
    <property type="entry name" value="GLUTAMINE--FRUCTOSE-6-PHOSPHATE TRANSAMINASE (ISOMERIZING)"/>
    <property type="match status" value="1"/>
</dbReference>
<dbReference type="InterPro" id="IPR046348">
    <property type="entry name" value="SIS_dom_sf"/>
</dbReference>
<gene>
    <name evidence="10 13" type="primary">glmS</name>
    <name evidence="13" type="ORF">E6H00_04680</name>
</gene>
<evidence type="ECO:0000256" key="3">
    <source>
        <dbReference type="ARBA" id="ARBA00012916"/>
    </source>
</evidence>
<dbReference type="PROSITE" id="PS51464">
    <property type="entry name" value="SIS"/>
    <property type="match status" value="2"/>
</dbReference>
<comment type="subcellular location">
    <subcellularLocation>
        <location evidence="2 10">Cytoplasm</location>
    </subcellularLocation>
</comment>
<dbReference type="GO" id="GO:0046349">
    <property type="term" value="P:amino sugar biosynthetic process"/>
    <property type="evidence" value="ECO:0007669"/>
    <property type="project" value="UniProtKB-ARBA"/>
</dbReference>
<dbReference type="GO" id="GO:0004360">
    <property type="term" value="F:glutamine-fructose-6-phosphate transaminase (isomerizing) activity"/>
    <property type="evidence" value="ECO:0007669"/>
    <property type="project" value="UniProtKB-UniRule"/>
</dbReference>
<keyword evidence="7 10" id="KW-0808">Transferase</keyword>
<accession>A0A537K608</accession>
<protein>
    <recommendedName>
        <fullName evidence="4 10">Glutamine--fructose-6-phosphate aminotransferase [isomerizing]</fullName>
        <ecNumber evidence="3 10">2.6.1.16</ecNumber>
    </recommendedName>
    <alternativeName>
        <fullName evidence="10">D-fructose-6-phosphate amidotransferase</fullName>
    </alternativeName>
    <alternativeName>
        <fullName evidence="10">GFAT</fullName>
    </alternativeName>
    <alternativeName>
        <fullName evidence="10">Glucosamine-6-phosphate synthase</fullName>
    </alternativeName>
    <alternativeName>
        <fullName evidence="10">Hexosephosphate aminotransferase</fullName>
    </alternativeName>
    <alternativeName>
        <fullName evidence="10">L-glutamine--D-fructose-6-phosphate amidotransferase</fullName>
    </alternativeName>
</protein>
<dbReference type="InterPro" id="IPR047084">
    <property type="entry name" value="GFAT_N"/>
</dbReference>
<name>A0A537K608_9BACT</name>
<dbReference type="EMBL" id="VBAK01000103">
    <property type="protein sequence ID" value="TMI91175.1"/>
    <property type="molecule type" value="Genomic_DNA"/>
</dbReference>
<feature type="domain" description="SIS" evidence="12">
    <location>
        <begin position="457"/>
        <end position="599"/>
    </location>
</feature>
<dbReference type="FunFam" id="3.40.50.10490:FF:000002">
    <property type="entry name" value="Glutamine--fructose-6-phosphate aminotransferase [isomerizing]"/>
    <property type="match status" value="1"/>
</dbReference>
<dbReference type="Gene3D" id="3.40.50.10490">
    <property type="entry name" value="Glucose-6-phosphate isomerase like protein, domain 1"/>
    <property type="match status" value="2"/>
</dbReference>
<dbReference type="GO" id="GO:0006047">
    <property type="term" value="P:UDP-N-acetylglucosamine metabolic process"/>
    <property type="evidence" value="ECO:0007669"/>
    <property type="project" value="TreeGrafter"/>
</dbReference>
<dbReference type="HAMAP" id="MF_00164">
    <property type="entry name" value="GlmS"/>
    <property type="match status" value="1"/>
</dbReference>
<dbReference type="FunFam" id="3.60.20.10:FF:000006">
    <property type="entry name" value="Glutamine--fructose-6-phosphate aminotransferase [isomerizing]"/>
    <property type="match status" value="1"/>
</dbReference>
<dbReference type="NCBIfam" id="TIGR01135">
    <property type="entry name" value="glmS"/>
    <property type="match status" value="1"/>
</dbReference>
<keyword evidence="5 10" id="KW-0963">Cytoplasm</keyword>
<dbReference type="InterPro" id="IPR017932">
    <property type="entry name" value="GATase_2_dom"/>
</dbReference>
<organism evidence="13 14">
    <name type="scientific">Candidatus Segetimicrobium genomatis</name>
    <dbReference type="NCBI Taxonomy" id="2569760"/>
    <lineage>
        <taxon>Bacteria</taxon>
        <taxon>Bacillati</taxon>
        <taxon>Candidatus Sysuimicrobiota</taxon>
        <taxon>Candidatus Sysuimicrobiia</taxon>
        <taxon>Candidatus Sysuimicrobiales</taxon>
        <taxon>Candidatus Segetimicrobiaceae</taxon>
        <taxon>Candidatus Segetimicrobium</taxon>
    </lineage>
</organism>
<feature type="domain" description="Glutamine amidotransferase type-2" evidence="11">
    <location>
        <begin position="2"/>
        <end position="217"/>
    </location>
</feature>
<comment type="subunit">
    <text evidence="10">Homodimer.</text>
</comment>
<dbReference type="GO" id="GO:0097367">
    <property type="term" value="F:carbohydrate derivative binding"/>
    <property type="evidence" value="ECO:0007669"/>
    <property type="project" value="InterPro"/>
</dbReference>
<sequence length="609" mass="65092">MCGIMGYIGARPAVPVLLDGLRRLEYRGYDSAGVAVIANGGIEVRKSAGKLSQLVKIVERTPLTGVVGIGHTRWATHGHPSDENAHPHADCHGRVVVIHNGIIENFLPLKEGLIARGHRFRSDTDTEVLAHLVEEAYHGDLPAAVERAVAQTSGAYALVVLSADDPDRIVAVRRISPLIVGMGRGEIFLASDIPALLPHTREVIIIEDGELAVLTRDGVAISRIGGGRVDRRPVRITWETGAAEKDGHAHFMLKEIHEQPRALQETMMGRLPDDREIALDGVDLPPELVRSLRKIWVVACGTAYYAGLVGVALTERLAGIPAEADLASEFRYRSPLADEHALAVAISQSGETADTLAAAREARTRGARLLAVANVVGSTLAREADDVLYTRAGPEIAVCSTKAFLTQLAALAMLAAYLGRARGTLPPDRASALIRGLRSLPAKAQAVLGMEPAIIALAKRLQKIDDAFFIGRGLDYPVAMEGSLKLKEISYIHSEALAAGELKHGTLALVVAGVVVVAIGTQPDIIQKTAANIQEVRARKAEVVGVATEETADALRPHVDELLVVPAVDPLLAPILSVIPLQLLAYHIARLRGHDVDQPRNLAKSVTVE</sequence>
<dbReference type="Pfam" id="PF13522">
    <property type="entry name" value="GATase_6"/>
    <property type="match status" value="1"/>
</dbReference>
<feature type="initiator methionine" description="Removed" evidence="10">
    <location>
        <position position="1"/>
    </location>
</feature>
<dbReference type="InterPro" id="IPR029055">
    <property type="entry name" value="Ntn_hydrolases_N"/>
</dbReference>
<dbReference type="GO" id="GO:0005975">
    <property type="term" value="P:carbohydrate metabolic process"/>
    <property type="evidence" value="ECO:0007669"/>
    <property type="project" value="UniProtKB-UniRule"/>
</dbReference>
<dbReference type="Gene3D" id="3.60.20.10">
    <property type="entry name" value="Glutamine Phosphoribosylpyrophosphate, subunit 1, domain 1"/>
    <property type="match status" value="1"/>
</dbReference>
<keyword evidence="6 10" id="KW-0032">Aminotransferase</keyword>
<feature type="active site" description="Nucleophile; for GATase activity" evidence="10">
    <location>
        <position position="2"/>
    </location>
</feature>
<keyword evidence="8" id="KW-0677">Repeat</keyword>
<dbReference type="SUPFAM" id="SSF56235">
    <property type="entry name" value="N-terminal nucleophile aminohydrolases (Ntn hydrolases)"/>
    <property type="match status" value="1"/>
</dbReference>
<dbReference type="GO" id="GO:0006487">
    <property type="term" value="P:protein N-linked glycosylation"/>
    <property type="evidence" value="ECO:0007669"/>
    <property type="project" value="TreeGrafter"/>
</dbReference>
<evidence type="ECO:0000256" key="4">
    <source>
        <dbReference type="ARBA" id="ARBA00016090"/>
    </source>
</evidence>
<dbReference type="GO" id="GO:0006002">
    <property type="term" value="P:fructose 6-phosphate metabolic process"/>
    <property type="evidence" value="ECO:0007669"/>
    <property type="project" value="TreeGrafter"/>
</dbReference>
<evidence type="ECO:0000256" key="2">
    <source>
        <dbReference type="ARBA" id="ARBA00004496"/>
    </source>
</evidence>
<dbReference type="AlphaFoldDB" id="A0A537K608"/>
<dbReference type="CDD" id="cd05008">
    <property type="entry name" value="SIS_GlmS_GlmD_1"/>
    <property type="match status" value="1"/>
</dbReference>